<evidence type="ECO:0000256" key="6">
    <source>
        <dbReference type="ARBA" id="ARBA00023136"/>
    </source>
</evidence>
<comment type="subcellular location">
    <subcellularLocation>
        <location evidence="1">Cell membrane</location>
        <topology evidence="1">Multi-pass membrane protein</topology>
    </subcellularLocation>
</comment>
<dbReference type="PANTHER" id="PTHR33778">
    <property type="entry name" value="PROTEIN MGTC"/>
    <property type="match status" value="1"/>
</dbReference>
<dbReference type="PRINTS" id="PR01837">
    <property type="entry name" value="MGTCSAPBPROT"/>
</dbReference>
<reference evidence="9 10" key="1">
    <citation type="submission" date="2013-08" db="EMBL/GenBank/DDBJ databases">
        <authorList>
            <person name="Weinstock G."/>
            <person name="Sodergren E."/>
            <person name="Wylie T."/>
            <person name="Fulton L."/>
            <person name="Fulton R."/>
            <person name="Fronick C."/>
            <person name="O'Laughlin M."/>
            <person name="Godfrey J."/>
            <person name="Miner T."/>
            <person name="Herter B."/>
            <person name="Appelbaum E."/>
            <person name="Cordes M."/>
            <person name="Lek S."/>
            <person name="Wollam A."/>
            <person name="Pepin K.H."/>
            <person name="Palsikar V.B."/>
            <person name="Mitreva M."/>
            <person name="Wilson R.K."/>
        </authorList>
    </citation>
    <scope>NUCLEOTIDE SEQUENCE [LARGE SCALE GENOMIC DNA]</scope>
    <source>
        <strain evidence="9 10">ATCC BAA-474</strain>
    </source>
</reference>
<keyword evidence="10" id="KW-1185">Reference proteome</keyword>
<dbReference type="GO" id="GO:0005886">
    <property type="term" value="C:plasma membrane"/>
    <property type="evidence" value="ECO:0007669"/>
    <property type="project" value="UniProtKB-SubCell"/>
</dbReference>
<dbReference type="STRING" id="1319815.HMPREF0202_02941"/>
<dbReference type="HOGENOM" id="CLU_079292_1_2_0"/>
<dbReference type="EMBL" id="AXZF01000202">
    <property type="protein sequence ID" value="ERT63171.1"/>
    <property type="molecule type" value="Genomic_DNA"/>
</dbReference>
<evidence type="ECO:0000256" key="3">
    <source>
        <dbReference type="ARBA" id="ARBA00022475"/>
    </source>
</evidence>
<dbReference type="InterPro" id="IPR003416">
    <property type="entry name" value="MgtC/SapB/SrpB/YhiD_fam"/>
</dbReference>
<dbReference type="InterPro" id="IPR049177">
    <property type="entry name" value="MgtC_SapB_SrpB_YhiD_N"/>
</dbReference>
<evidence type="ECO:0000256" key="4">
    <source>
        <dbReference type="ARBA" id="ARBA00022692"/>
    </source>
</evidence>
<feature type="transmembrane region" description="Helical" evidence="7">
    <location>
        <begin position="112"/>
        <end position="145"/>
    </location>
</feature>
<evidence type="ECO:0000256" key="1">
    <source>
        <dbReference type="ARBA" id="ARBA00004651"/>
    </source>
</evidence>
<dbReference type="RefSeq" id="WP_023052458.1">
    <property type="nucleotide sequence ID" value="NZ_CP173060.2"/>
</dbReference>
<accession>U7UV65</accession>
<dbReference type="eggNOG" id="COG1285">
    <property type="taxonomic scope" value="Bacteria"/>
</dbReference>
<gene>
    <name evidence="9" type="ORF">HMPREF0202_02941</name>
</gene>
<feature type="domain" description="MgtC/SapB/SrpB/YhiD N-terminal" evidence="8">
    <location>
        <begin position="13"/>
        <end position="150"/>
    </location>
</feature>
<feature type="transmembrane region" description="Helical" evidence="7">
    <location>
        <begin position="81"/>
        <end position="100"/>
    </location>
</feature>
<evidence type="ECO:0000313" key="10">
    <source>
        <dbReference type="Proteomes" id="UP000017081"/>
    </source>
</evidence>
<proteinExistence type="inferred from homology"/>
<name>U7UV65_9FUSO</name>
<dbReference type="PANTHER" id="PTHR33778:SF1">
    <property type="entry name" value="MAGNESIUM TRANSPORTER YHID-RELATED"/>
    <property type="match status" value="1"/>
</dbReference>
<keyword evidence="5 7" id="KW-1133">Transmembrane helix</keyword>
<dbReference type="Pfam" id="PF02308">
    <property type="entry name" value="MgtC"/>
    <property type="match status" value="1"/>
</dbReference>
<evidence type="ECO:0000313" key="9">
    <source>
        <dbReference type="EMBL" id="ERT63171.1"/>
    </source>
</evidence>
<evidence type="ECO:0000256" key="5">
    <source>
        <dbReference type="ARBA" id="ARBA00022989"/>
    </source>
</evidence>
<organism evidence="9 10">
    <name type="scientific">Cetobacterium somerae ATCC BAA-474</name>
    <dbReference type="NCBI Taxonomy" id="1319815"/>
    <lineage>
        <taxon>Bacteria</taxon>
        <taxon>Fusobacteriati</taxon>
        <taxon>Fusobacteriota</taxon>
        <taxon>Fusobacteriia</taxon>
        <taxon>Fusobacteriales</taxon>
        <taxon>Fusobacteriaceae</taxon>
        <taxon>Cetobacterium</taxon>
    </lineage>
</organism>
<feature type="transmembrane region" description="Helical" evidence="7">
    <location>
        <begin position="34"/>
        <end position="52"/>
    </location>
</feature>
<evidence type="ECO:0000256" key="2">
    <source>
        <dbReference type="ARBA" id="ARBA00009298"/>
    </source>
</evidence>
<protein>
    <recommendedName>
        <fullName evidence="8">MgtC/SapB/SrpB/YhiD N-terminal domain-containing protein</fullName>
    </recommendedName>
</protein>
<keyword evidence="3" id="KW-1003">Cell membrane</keyword>
<evidence type="ECO:0000259" key="8">
    <source>
        <dbReference type="Pfam" id="PF02308"/>
    </source>
</evidence>
<comment type="similarity">
    <text evidence="2">Belongs to the MgtC/SapB family.</text>
</comment>
<dbReference type="PATRIC" id="fig|1319815.3.peg.2785"/>
<keyword evidence="6 7" id="KW-0472">Membrane</keyword>
<evidence type="ECO:0000256" key="7">
    <source>
        <dbReference type="SAM" id="Phobius"/>
    </source>
</evidence>
<dbReference type="AlphaFoldDB" id="U7UV65"/>
<dbReference type="Proteomes" id="UP000017081">
    <property type="component" value="Unassembled WGS sequence"/>
</dbReference>
<comment type="caution">
    <text evidence="9">The sequence shown here is derived from an EMBL/GenBank/DDBJ whole genome shotgun (WGS) entry which is preliminary data.</text>
</comment>
<keyword evidence="4 7" id="KW-0812">Transmembrane</keyword>
<sequence length="172" mass="18491">MTGIGLTEILFRLTVSSIFGGCIGLERELKNKSAGFVTLILVCLGATTIALLQEELLIRQINLISSQPNLIESYKLDITRLSAQVVTGVGFIGGGAIVYSNDKVSGITTAATLWITAAIGLAIGYGFVFLSIAAFLIVVITLIVMKILERKVITMVRNKKATKSNLTKEEQK</sequence>